<dbReference type="InterPro" id="IPR002885">
    <property type="entry name" value="PPR_rpt"/>
</dbReference>
<accession>A0AA91PZM8</accession>
<dbReference type="KEGG" id="clus:A9F13_07g00671"/>
<dbReference type="PANTHER" id="PTHR46862">
    <property type="entry name" value="OS07G0661900 PROTEIN"/>
    <property type="match status" value="1"/>
</dbReference>
<dbReference type="PANTHER" id="PTHR46862:SF3">
    <property type="entry name" value="OS07G0661900 PROTEIN"/>
    <property type="match status" value="1"/>
</dbReference>
<evidence type="ECO:0000256" key="1">
    <source>
        <dbReference type="ARBA" id="ARBA00004173"/>
    </source>
</evidence>
<name>A0AA91PZM8_CLALS</name>
<comment type="subcellular location">
    <subcellularLocation>
        <location evidence="1">Mitochondrion</location>
    </subcellularLocation>
</comment>
<dbReference type="NCBIfam" id="TIGR00756">
    <property type="entry name" value="PPR"/>
    <property type="match status" value="2"/>
</dbReference>
<dbReference type="Gene3D" id="1.25.40.10">
    <property type="entry name" value="Tetratricopeptide repeat domain"/>
    <property type="match status" value="2"/>
</dbReference>
<protein>
    <recommendedName>
        <fullName evidence="2">Mitochondrial 15S rRNA processing factor CCM1</fullName>
    </recommendedName>
</protein>
<feature type="repeat" description="PPR" evidence="3">
    <location>
        <begin position="263"/>
        <end position="297"/>
    </location>
</feature>
<sequence length="750" mass="84910">MFIGKKAPAALRKQLWPVFPTYNILGSRNIYVMSHERRKKAAKRKSDKLQQWAEQEEMRLAREKNQQYAKKLKELKQLTRSVASYVRTREARELEAQKIQELALPSELGKGSEPAGLAAPGSTKIAPFDASAASLSTSAVPLPQSIQDRLGLAVKYLVSKEHQNWSIVLQQLEAAGGFDGLPQKDIRKMVYAIPKDQLRHVFPHIESLLGQAGLAVSPKLLNTYIKSLMLGRTLNDAQIAHIEGIVAKIRQEPGKEGKSGKLSRATYELLIEAYGKNTNVAKMNEVIQEMKELGLQLSPVVYTNVLSTCVYKTRDHQQAVKLFDSMKFLAGSMAPQTREYQDIIVSYVNNDDIEKALDLYQEMLDQKLDFNQNIMVALARGCMSREQLRFKAWDFIFEIYRCGWEPTANTLEYMLYLASKDGDLALARALYQQLNISNALSPRAFSFLFLAYARSNVGKSIEEFQPFAITVHEEGRNFRRNILEKVDLTPTTENPKQAVPYLPKISLSTPQEVLAESSAVMAHALMVNRDFVNVESVTTFLNVAARMGSLDDFIDRYEEFTFLDKTGVTETKTVIEPEILESTSVLLAPKEPSPTKSPILAQVTESQKSAFKMPRNTITYLIALKAAAKHKNYIFAQKVWTERGTYRKSAAFRNLPKSEKEKLDFSFASGMVNCLTDMKLLDDALAILVSTEYQFKWTWKELSHLYAAAAEAGYDKVTKTIRGVVKRAQINFEGKIRRKDYKKYVMERGY</sequence>
<dbReference type="AlphaFoldDB" id="A0AA91PZM8"/>
<evidence type="ECO:0000313" key="4">
    <source>
        <dbReference type="EMBL" id="OVF08618.1"/>
    </source>
</evidence>
<reference evidence="4 5" key="1">
    <citation type="submission" date="2017-04" db="EMBL/GenBank/DDBJ databases">
        <title>Draft genome of the yeast Clavispora lusitaniae type strain CBS 6936.</title>
        <authorList>
            <person name="Durrens P."/>
            <person name="Klopp C."/>
            <person name="Biteau N."/>
            <person name="Fitton-Ouhabi V."/>
            <person name="Dementhon K."/>
            <person name="Accoceberry I."/>
            <person name="Sherman D.J."/>
            <person name="Noel T."/>
        </authorList>
    </citation>
    <scope>NUCLEOTIDE SEQUENCE [LARGE SCALE GENOMIC DNA]</scope>
    <source>
        <strain evidence="4 5">CBS 6936</strain>
    </source>
</reference>
<gene>
    <name evidence="4" type="ORF">A9F13_07g00671</name>
</gene>
<dbReference type="EMBL" id="LYUB02000007">
    <property type="protein sequence ID" value="OVF08618.1"/>
    <property type="molecule type" value="Genomic_DNA"/>
</dbReference>
<dbReference type="Pfam" id="PF13812">
    <property type="entry name" value="PPR_3"/>
    <property type="match status" value="1"/>
</dbReference>
<dbReference type="GO" id="GO:0005739">
    <property type="term" value="C:mitochondrion"/>
    <property type="evidence" value="ECO:0007669"/>
    <property type="project" value="UniProtKB-SubCell"/>
</dbReference>
<dbReference type="Pfam" id="PF01535">
    <property type="entry name" value="PPR"/>
    <property type="match status" value="1"/>
</dbReference>
<organism evidence="4 5">
    <name type="scientific">Clavispora lusitaniae</name>
    <name type="common">Candida lusitaniae</name>
    <dbReference type="NCBI Taxonomy" id="36911"/>
    <lineage>
        <taxon>Eukaryota</taxon>
        <taxon>Fungi</taxon>
        <taxon>Dikarya</taxon>
        <taxon>Ascomycota</taxon>
        <taxon>Saccharomycotina</taxon>
        <taxon>Pichiomycetes</taxon>
        <taxon>Metschnikowiaceae</taxon>
        <taxon>Clavispora</taxon>
    </lineage>
</organism>
<dbReference type="InterPro" id="IPR011990">
    <property type="entry name" value="TPR-like_helical_dom_sf"/>
</dbReference>
<evidence type="ECO:0000256" key="3">
    <source>
        <dbReference type="PROSITE-ProRule" id="PRU00708"/>
    </source>
</evidence>
<comment type="caution">
    <text evidence="4">The sequence shown here is derived from an EMBL/GenBank/DDBJ whole genome shotgun (WGS) entry which is preliminary data.</text>
</comment>
<evidence type="ECO:0000256" key="2">
    <source>
        <dbReference type="ARBA" id="ARBA00044527"/>
    </source>
</evidence>
<dbReference type="PROSITE" id="PS51375">
    <property type="entry name" value="PPR"/>
    <property type="match status" value="1"/>
</dbReference>
<dbReference type="Proteomes" id="UP000195602">
    <property type="component" value="Unassembled WGS sequence"/>
</dbReference>
<proteinExistence type="predicted"/>
<evidence type="ECO:0000313" key="5">
    <source>
        <dbReference type="Proteomes" id="UP000195602"/>
    </source>
</evidence>